<protein>
    <submittedName>
        <fullName evidence="1">Uncharacterized protein</fullName>
    </submittedName>
</protein>
<dbReference type="RefSeq" id="XP_024327824.1">
    <property type="nucleotide sequence ID" value="XM_024464754.1"/>
</dbReference>
<proteinExistence type="predicted"/>
<dbReference type="Proteomes" id="UP000077154">
    <property type="component" value="Unassembled WGS sequence"/>
</dbReference>
<dbReference type="AlphaFoldDB" id="A0A177AM25"/>
<dbReference type="EMBL" id="KV441387">
    <property type="protein sequence ID" value="OAF62552.1"/>
    <property type="molecule type" value="Genomic_DNA"/>
</dbReference>
<evidence type="ECO:0000313" key="1">
    <source>
        <dbReference type="EMBL" id="OAF62552.1"/>
    </source>
</evidence>
<accession>A0A177AM25</accession>
<reference evidence="1" key="1">
    <citation type="submission" date="2016-03" db="EMBL/GenBank/DDBJ databases">
        <title>Updated assembly of Pseudogymnoascus destructans, the fungus causing white-nose syndrome of bats.</title>
        <authorList>
            <person name="Palmer J.M."/>
            <person name="Drees K.P."/>
            <person name="Foster J.T."/>
            <person name="Lindner D.L."/>
        </authorList>
    </citation>
    <scope>NUCLEOTIDE SEQUENCE [LARGE SCALE GENOMIC DNA]</scope>
    <source>
        <strain evidence="1">20631-21</strain>
    </source>
</reference>
<name>A0A177AM25_9PEZI</name>
<sequence length="134" mass="15049">MFDVFGGAPSLGLGVLEIWVPTKDQERKRKVPTNSPITATVLLRVSSARPSMPSCSLCFLLVEETLSLPPLDIREENKFIVIATVLCSTVMGTLEHRTTVDRLYDPYTNSQGRLHHVKAPLRQRHPGLWRIGDR</sequence>
<organism evidence="1">
    <name type="scientific">Pseudogymnoascus destructans</name>
    <dbReference type="NCBI Taxonomy" id="655981"/>
    <lineage>
        <taxon>Eukaryota</taxon>
        <taxon>Fungi</taxon>
        <taxon>Dikarya</taxon>
        <taxon>Ascomycota</taxon>
        <taxon>Pezizomycotina</taxon>
        <taxon>Leotiomycetes</taxon>
        <taxon>Thelebolales</taxon>
        <taxon>Thelebolaceae</taxon>
        <taxon>Pseudogymnoascus</taxon>
    </lineage>
</organism>
<gene>
    <name evidence="1" type="ORF">VC83_01069</name>
</gene>
<dbReference type="GeneID" id="36284161"/>